<keyword evidence="2" id="KW-1003">Cell membrane</keyword>
<dbReference type="STRING" id="349064.SAMN05660429_00088"/>
<reference evidence="8 9" key="1">
    <citation type="submission" date="2016-10" db="EMBL/GenBank/DDBJ databases">
        <authorList>
            <person name="de Groot N.N."/>
        </authorList>
    </citation>
    <scope>NUCLEOTIDE SEQUENCE [LARGE SCALE GENOMIC DNA]</scope>
    <source>
        <strain evidence="8 9">DSM 19706</strain>
    </source>
</reference>
<dbReference type="GO" id="GO:0022904">
    <property type="term" value="P:respiratory electron transport chain"/>
    <property type="evidence" value="ECO:0007669"/>
    <property type="project" value="InterPro"/>
</dbReference>
<proteinExistence type="predicted"/>
<evidence type="ECO:0000256" key="1">
    <source>
        <dbReference type="ARBA" id="ARBA00004651"/>
    </source>
</evidence>
<dbReference type="GO" id="GO:0020037">
    <property type="term" value="F:heme binding"/>
    <property type="evidence" value="ECO:0007669"/>
    <property type="project" value="TreeGrafter"/>
</dbReference>
<evidence type="ECO:0000256" key="3">
    <source>
        <dbReference type="ARBA" id="ARBA00022692"/>
    </source>
</evidence>
<dbReference type="Gene3D" id="1.20.950.20">
    <property type="entry name" value="Transmembrane di-heme cytochromes, Chain C"/>
    <property type="match status" value="1"/>
</dbReference>
<gene>
    <name evidence="8" type="ORF">SAMN05660429_00088</name>
</gene>
<evidence type="ECO:0000313" key="9">
    <source>
        <dbReference type="Proteomes" id="UP000199308"/>
    </source>
</evidence>
<dbReference type="PANTHER" id="PTHR30485">
    <property type="entry name" value="NI/FE-HYDROGENASE 1 B-TYPE CYTOCHROME SUBUNIT"/>
    <property type="match status" value="1"/>
</dbReference>
<feature type="transmembrane region" description="Helical" evidence="6">
    <location>
        <begin position="145"/>
        <end position="163"/>
    </location>
</feature>
<keyword evidence="4 6" id="KW-1133">Transmembrane helix</keyword>
<evidence type="ECO:0000259" key="7">
    <source>
        <dbReference type="Pfam" id="PF01292"/>
    </source>
</evidence>
<dbReference type="EMBL" id="FOHK01000001">
    <property type="protein sequence ID" value="SES64217.1"/>
    <property type="molecule type" value="Genomic_DNA"/>
</dbReference>
<sequence>MKSYKVWDSYTRLYHAAQIVLFGLLWYSGDEGDFDNHFLYGYALIALWFSRLCWGFMGSESARFSHFLRSPLTLIKSPQLLRKQHASHNPLSGYMVIALLIALATQFTSGLFISDDVLYDGPLYDMVSESTAETMKSIHYQTFDILLILISIHILFALVHLFKKDNLIWGIVSGNKKLEQAPNLFFKPSIIGIVIWLAIFTSLYLMWAE</sequence>
<dbReference type="AlphaFoldDB" id="A0A1H9Y5Q8"/>
<accession>A0A1H9Y5Q8</accession>
<dbReference type="Proteomes" id="UP000199308">
    <property type="component" value="Unassembled WGS sequence"/>
</dbReference>
<name>A0A1H9Y5Q8_THASX</name>
<evidence type="ECO:0000256" key="6">
    <source>
        <dbReference type="SAM" id="Phobius"/>
    </source>
</evidence>
<evidence type="ECO:0000313" key="8">
    <source>
        <dbReference type="EMBL" id="SES64217.1"/>
    </source>
</evidence>
<evidence type="ECO:0000256" key="5">
    <source>
        <dbReference type="ARBA" id="ARBA00023136"/>
    </source>
</evidence>
<dbReference type="InterPro" id="IPR051542">
    <property type="entry name" value="Hydrogenase_cytochrome"/>
</dbReference>
<feature type="transmembrane region" description="Helical" evidence="6">
    <location>
        <begin position="12"/>
        <end position="28"/>
    </location>
</feature>
<feature type="transmembrane region" description="Helical" evidence="6">
    <location>
        <begin position="91"/>
        <end position="113"/>
    </location>
</feature>
<dbReference type="RefSeq" id="WP_093326730.1">
    <property type="nucleotide sequence ID" value="NZ_AP027363.1"/>
</dbReference>
<dbReference type="PANTHER" id="PTHR30485:SF2">
    <property type="entry name" value="BLL0597 PROTEIN"/>
    <property type="match status" value="1"/>
</dbReference>
<evidence type="ECO:0000256" key="4">
    <source>
        <dbReference type="ARBA" id="ARBA00022989"/>
    </source>
</evidence>
<keyword evidence="3 6" id="KW-0812">Transmembrane</keyword>
<dbReference type="SUPFAM" id="SSF81342">
    <property type="entry name" value="Transmembrane di-heme cytochromes"/>
    <property type="match status" value="1"/>
</dbReference>
<feature type="transmembrane region" description="Helical" evidence="6">
    <location>
        <begin position="40"/>
        <end position="59"/>
    </location>
</feature>
<dbReference type="InterPro" id="IPR016174">
    <property type="entry name" value="Di-haem_cyt_TM"/>
</dbReference>
<protein>
    <submittedName>
        <fullName evidence="8">Cytochrome b</fullName>
    </submittedName>
</protein>
<organism evidence="8 9">
    <name type="scientific">Thalassotalea agarivorans</name>
    <name type="common">Thalassomonas agarivorans</name>
    <dbReference type="NCBI Taxonomy" id="349064"/>
    <lineage>
        <taxon>Bacteria</taxon>
        <taxon>Pseudomonadati</taxon>
        <taxon>Pseudomonadota</taxon>
        <taxon>Gammaproteobacteria</taxon>
        <taxon>Alteromonadales</taxon>
        <taxon>Colwelliaceae</taxon>
        <taxon>Thalassotalea</taxon>
    </lineage>
</organism>
<comment type="subcellular location">
    <subcellularLocation>
        <location evidence="1">Cell membrane</location>
        <topology evidence="1">Multi-pass membrane protein</topology>
    </subcellularLocation>
</comment>
<dbReference type="GO" id="GO:0009055">
    <property type="term" value="F:electron transfer activity"/>
    <property type="evidence" value="ECO:0007669"/>
    <property type="project" value="InterPro"/>
</dbReference>
<evidence type="ECO:0000256" key="2">
    <source>
        <dbReference type="ARBA" id="ARBA00022475"/>
    </source>
</evidence>
<keyword evidence="9" id="KW-1185">Reference proteome</keyword>
<dbReference type="Pfam" id="PF01292">
    <property type="entry name" value="Ni_hydr_CYTB"/>
    <property type="match status" value="1"/>
</dbReference>
<feature type="domain" description="Cytochrome b561 bacterial/Ni-hydrogenase" evidence="7">
    <location>
        <begin position="6"/>
        <end position="174"/>
    </location>
</feature>
<feature type="transmembrane region" description="Helical" evidence="6">
    <location>
        <begin position="184"/>
        <end position="207"/>
    </location>
</feature>
<dbReference type="OrthoDB" id="196472at2"/>
<keyword evidence="5 6" id="KW-0472">Membrane</keyword>
<dbReference type="GO" id="GO:0005886">
    <property type="term" value="C:plasma membrane"/>
    <property type="evidence" value="ECO:0007669"/>
    <property type="project" value="UniProtKB-SubCell"/>
</dbReference>
<dbReference type="InterPro" id="IPR011577">
    <property type="entry name" value="Cyt_b561_bac/Ni-Hgenase"/>
</dbReference>